<dbReference type="Gene3D" id="2.30.29.170">
    <property type="match status" value="1"/>
</dbReference>
<dbReference type="Proteomes" id="UP001151699">
    <property type="component" value="Chromosome B"/>
</dbReference>
<dbReference type="GO" id="GO:0016301">
    <property type="term" value="F:kinase activity"/>
    <property type="evidence" value="ECO:0007669"/>
    <property type="project" value="UniProtKB-KW"/>
</dbReference>
<dbReference type="PANTHER" id="PTHR43109">
    <property type="entry name" value="NUCLEOSIDE DIPHOSPHATE KINASE 7"/>
    <property type="match status" value="1"/>
</dbReference>
<evidence type="ECO:0000256" key="1">
    <source>
        <dbReference type="ARBA" id="ARBA00004430"/>
    </source>
</evidence>
<keyword evidence="3" id="KW-0206">Cytoskeleton</keyword>
<comment type="subcellular location">
    <subcellularLocation>
        <location evidence="1">Cytoplasm</location>
        <location evidence="1">Cytoskeleton</location>
        <location evidence="1">Cilium axoneme</location>
    </subcellularLocation>
</comment>
<keyword evidence="7" id="KW-0808">Transferase</keyword>
<comment type="caution">
    <text evidence="7">The sequence shown here is derived from an EMBL/GenBank/DDBJ whole genome shotgun (WGS) entry which is preliminary data.</text>
</comment>
<keyword evidence="2" id="KW-0963">Cytoplasm</keyword>
<keyword evidence="7" id="KW-0418">Kinase</keyword>
<dbReference type="PANTHER" id="PTHR43109:SF2">
    <property type="entry name" value="NUCLEOSIDE DIPHOSPHATE KINASE 7"/>
    <property type="match status" value="1"/>
</dbReference>
<gene>
    <name evidence="7" type="primary">NME7_1</name>
    <name evidence="7" type="ORF">Bhyg_09629</name>
</gene>
<evidence type="ECO:0000256" key="4">
    <source>
        <dbReference type="ARBA" id="ARBA00023273"/>
    </source>
</evidence>
<evidence type="ECO:0000256" key="3">
    <source>
        <dbReference type="ARBA" id="ARBA00023212"/>
    </source>
</evidence>
<accession>A0A9Q0N717</accession>
<dbReference type="GO" id="GO:0005813">
    <property type="term" value="C:centrosome"/>
    <property type="evidence" value="ECO:0007669"/>
    <property type="project" value="TreeGrafter"/>
</dbReference>
<dbReference type="PROSITE" id="PS51336">
    <property type="entry name" value="DM10"/>
    <property type="match status" value="1"/>
</dbReference>
<proteinExistence type="inferred from homology"/>
<evidence type="ECO:0000313" key="7">
    <source>
        <dbReference type="EMBL" id="KAJ6644660.1"/>
    </source>
</evidence>
<keyword evidence="8" id="KW-1185">Reference proteome</keyword>
<dbReference type="InterPro" id="IPR034907">
    <property type="entry name" value="NDK-like_dom"/>
</dbReference>
<evidence type="ECO:0000256" key="2">
    <source>
        <dbReference type="ARBA" id="ARBA00022490"/>
    </source>
</evidence>
<evidence type="ECO:0000256" key="5">
    <source>
        <dbReference type="PROSITE-ProRule" id="PRU00706"/>
    </source>
</evidence>
<dbReference type="SMART" id="SM00562">
    <property type="entry name" value="NDK"/>
    <property type="match status" value="1"/>
</dbReference>
<feature type="domain" description="DM10" evidence="6">
    <location>
        <begin position="2"/>
        <end position="98"/>
    </location>
</feature>
<evidence type="ECO:0000259" key="6">
    <source>
        <dbReference type="PROSITE" id="PS51336"/>
    </source>
</evidence>
<dbReference type="PROSITE" id="PS51374">
    <property type="entry name" value="NDPK_LIKE"/>
    <property type="match status" value="2"/>
</dbReference>
<dbReference type="SUPFAM" id="SSF54919">
    <property type="entry name" value="Nucleoside diphosphate kinase, NDK"/>
    <property type="match status" value="2"/>
</dbReference>
<dbReference type="AlphaFoldDB" id="A0A9Q0N717"/>
<protein>
    <submittedName>
        <fullName evidence="7">Nucleoside diphosphate kinase 7</fullName>
    </submittedName>
</protein>
<dbReference type="Gene3D" id="3.30.70.141">
    <property type="entry name" value="Nucleoside diphosphate kinase-like domain"/>
    <property type="match status" value="2"/>
</dbReference>
<keyword evidence="4" id="KW-0966">Cell projection</keyword>
<evidence type="ECO:0000313" key="8">
    <source>
        <dbReference type="Proteomes" id="UP001151699"/>
    </source>
</evidence>
<name>A0A9Q0N717_9DIPT</name>
<dbReference type="OrthoDB" id="270127at2759"/>
<sequence length="305" mass="35365">MVSERFSFKADWFQKEADIFRPFVINVYSKDNSVEIFDEKSGKMFLRRSQLETLNAISHEHSTMKKINVGAKFYIFGRQFNITDYADDYTKFKLSSHRESAFCLLKPDAIPLMDKIFNRFREERFNIVHCKMVQLDKECASRLLMQEMEDEPIQHTFVDYLSSAPIVVLELLSQNAIQKLLHVVGPNDPNEAKQICPNSIRAKYGTNLLKNVVFCPKSAVSNKMNIKYFFTDNRIEPYISMNGTLGVIKPHAVINENIGDIISLIYENNFSITAMNMTYMERGDCEKFLEVYKGVIPGYNGYLWT</sequence>
<dbReference type="Pfam" id="PF06565">
    <property type="entry name" value="DM10_dom"/>
    <property type="match status" value="1"/>
</dbReference>
<dbReference type="GO" id="GO:0005879">
    <property type="term" value="C:axonemal microtubule"/>
    <property type="evidence" value="ECO:0007669"/>
    <property type="project" value="TreeGrafter"/>
</dbReference>
<dbReference type="Pfam" id="PF00334">
    <property type="entry name" value="NDK"/>
    <property type="match status" value="2"/>
</dbReference>
<reference evidence="7" key="1">
    <citation type="submission" date="2022-07" db="EMBL/GenBank/DDBJ databases">
        <authorList>
            <person name="Trinca V."/>
            <person name="Uliana J.V.C."/>
            <person name="Torres T.T."/>
            <person name="Ward R.J."/>
            <person name="Monesi N."/>
        </authorList>
    </citation>
    <scope>NUCLEOTIDE SEQUENCE</scope>
    <source>
        <strain evidence="7">HSMRA1968</strain>
        <tissue evidence="7">Whole embryos</tissue>
    </source>
</reference>
<organism evidence="7 8">
    <name type="scientific">Pseudolycoriella hygida</name>
    <dbReference type="NCBI Taxonomy" id="35572"/>
    <lineage>
        <taxon>Eukaryota</taxon>
        <taxon>Metazoa</taxon>
        <taxon>Ecdysozoa</taxon>
        <taxon>Arthropoda</taxon>
        <taxon>Hexapoda</taxon>
        <taxon>Insecta</taxon>
        <taxon>Pterygota</taxon>
        <taxon>Neoptera</taxon>
        <taxon>Endopterygota</taxon>
        <taxon>Diptera</taxon>
        <taxon>Nematocera</taxon>
        <taxon>Sciaroidea</taxon>
        <taxon>Sciaridae</taxon>
        <taxon>Pseudolycoriella</taxon>
    </lineage>
</organism>
<dbReference type="EMBL" id="WJQU01000002">
    <property type="protein sequence ID" value="KAJ6644660.1"/>
    <property type="molecule type" value="Genomic_DNA"/>
</dbReference>
<comment type="similarity">
    <text evidence="5">Belongs to the NDK family.</text>
</comment>
<dbReference type="InterPro" id="IPR006602">
    <property type="entry name" value="DM10_dom"/>
</dbReference>
<dbReference type="SMART" id="SM00676">
    <property type="entry name" value="DM10"/>
    <property type="match status" value="1"/>
</dbReference>
<comment type="caution">
    <text evidence="5">Lacks conserved residue(s) required for the propagation of feature annotation.</text>
</comment>
<dbReference type="InterPro" id="IPR036850">
    <property type="entry name" value="NDK-like_dom_sf"/>
</dbReference>